<dbReference type="Pfam" id="PF00646">
    <property type="entry name" value="F-box"/>
    <property type="match status" value="1"/>
</dbReference>
<sequence>MPRNSARRHQERASRVFKRSFGITGEYVHPLKSSTGTFSGTGLPALELRLEYPMPDSSVAYDLLLLATIPMPLLSLPDDLLVLILQHCSLTDIFQVPRVCRRLATVTGDYVKTIAPAVAATSFPKSDFFLRPGPNGRDWDWLKLLVPKFMAAVLLDRYSLLSYTVLGQYLGIPPEDTTGDEIRDRITRGLVVMNRLSRISKDVYSMRDDILPQIAAKGSPDGPEPDREAASCTPELSVLRSREELVLKRRLDYCATLDEEDISCYHLMYAFLCACIRSTSDRPSSMRWLRGRRRGVRGLRGLTKSPREPHYFDWFGGGDMKLLQAGDSWVNWALLRYGPMVFWRQWFYGDNKDFVKNRLLEAWASRSAYQRGIETDFGQELDKSLESTKAFFGYAFLPLHIISELEKHSRMRQEKKQSAVTERLLGDRDNPIELMKPVLLDISYHLSTS</sequence>
<dbReference type="PROSITE" id="PS50181">
    <property type="entry name" value="FBOX"/>
    <property type="match status" value="1"/>
</dbReference>
<feature type="domain" description="F-box" evidence="1">
    <location>
        <begin position="70"/>
        <end position="106"/>
    </location>
</feature>
<accession>A0ABR2UIW7</accession>
<name>A0ABR2UIW7_9PEZI</name>
<dbReference type="InterPro" id="IPR001810">
    <property type="entry name" value="F-box_dom"/>
</dbReference>
<dbReference type="EMBL" id="JARVKF010000427">
    <property type="protein sequence ID" value="KAK9414411.1"/>
    <property type="molecule type" value="Genomic_DNA"/>
</dbReference>
<proteinExistence type="predicted"/>
<organism evidence="2 3">
    <name type="scientific">Seiridium unicorne</name>
    <dbReference type="NCBI Taxonomy" id="138068"/>
    <lineage>
        <taxon>Eukaryota</taxon>
        <taxon>Fungi</taxon>
        <taxon>Dikarya</taxon>
        <taxon>Ascomycota</taxon>
        <taxon>Pezizomycotina</taxon>
        <taxon>Sordariomycetes</taxon>
        <taxon>Xylariomycetidae</taxon>
        <taxon>Amphisphaeriales</taxon>
        <taxon>Sporocadaceae</taxon>
        <taxon>Seiridium</taxon>
    </lineage>
</organism>
<dbReference type="Proteomes" id="UP001408356">
    <property type="component" value="Unassembled WGS sequence"/>
</dbReference>
<dbReference type="InterPro" id="IPR036047">
    <property type="entry name" value="F-box-like_dom_sf"/>
</dbReference>
<evidence type="ECO:0000259" key="1">
    <source>
        <dbReference type="PROSITE" id="PS50181"/>
    </source>
</evidence>
<dbReference type="SUPFAM" id="SSF81383">
    <property type="entry name" value="F-box domain"/>
    <property type="match status" value="1"/>
</dbReference>
<comment type="caution">
    <text evidence="2">The sequence shown here is derived from an EMBL/GenBank/DDBJ whole genome shotgun (WGS) entry which is preliminary data.</text>
</comment>
<keyword evidence="3" id="KW-1185">Reference proteome</keyword>
<reference evidence="2 3" key="1">
    <citation type="journal article" date="2024" name="J. Plant Pathol.">
        <title>Sequence and assembly of the genome of Seiridium unicorne, isolate CBS 538.82, causal agent of cypress canker disease.</title>
        <authorList>
            <person name="Scali E."/>
            <person name="Rocca G.D."/>
            <person name="Danti R."/>
            <person name="Garbelotto M."/>
            <person name="Barberini S."/>
            <person name="Baroncelli R."/>
            <person name="Emiliani G."/>
        </authorList>
    </citation>
    <scope>NUCLEOTIDE SEQUENCE [LARGE SCALE GENOMIC DNA]</scope>
    <source>
        <strain evidence="2 3">BM-138-508</strain>
    </source>
</reference>
<evidence type="ECO:0000313" key="2">
    <source>
        <dbReference type="EMBL" id="KAK9414411.1"/>
    </source>
</evidence>
<gene>
    <name evidence="2" type="ORF">SUNI508_11253</name>
</gene>
<evidence type="ECO:0000313" key="3">
    <source>
        <dbReference type="Proteomes" id="UP001408356"/>
    </source>
</evidence>
<protein>
    <submittedName>
        <fullName evidence="2">F-box domain-containing protein</fullName>
    </submittedName>
</protein>